<keyword evidence="1" id="KW-1133">Transmembrane helix</keyword>
<keyword evidence="3" id="KW-1185">Reference proteome</keyword>
<keyword evidence="1" id="KW-0812">Transmembrane</keyword>
<gene>
    <name evidence="2" type="ORF">ACFQ0I_15685</name>
</gene>
<protein>
    <recommendedName>
        <fullName evidence="4">DUF3592 domain-containing protein</fullName>
    </recommendedName>
</protein>
<evidence type="ECO:0000313" key="2">
    <source>
        <dbReference type="EMBL" id="MFD0837220.1"/>
    </source>
</evidence>
<proteinExistence type="predicted"/>
<sequence>MKKKGEKKRNILKYISERWTLFLFSGIVLYFLFGIVLRGNLKNYLLNKNSEMTKAVIVNEENYWGNSPVSKTFSYSYEFTVEGKKYREDSKNEKLKIGDTVWVEYVSSYPKFSRMKIEK</sequence>
<organism evidence="2 3">
    <name type="scientific">Mariniflexile aquimaris</name>
    <dbReference type="NCBI Taxonomy" id="881009"/>
    <lineage>
        <taxon>Bacteria</taxon>
        <taxon>Pseudomonadati</taxon>
        <taxon>Bacteroidota</taxon>
        <taxon>Flavobacteriia</taxon>
        <taxon>Flavobacteriales</taxon>
        <taxon>Flavobacteriaceae</taxon>
        <taxon>Mariniflexile</taxon>
    </lineage>
</organism>
<evidence type="ECO:0000256" key="1">
    <source>
        <dbReference type="SAM" id="Phobius"/>
    </source>
</evidence>
<accession>A0ABW3BW51</accession>
<evidence type="ECO:0000313" key="3">
    <source>
        <dbReference type="Proteomes" id="UP001597011"/>
    </source>
</evidence>
<evidence type="ECO:0008006" key="4">
    <source>
        <dbReference type="Google" id="ProtNLM"/>
    </source>
</evidence>
<name>A0ABW3BW51_9FLAO</name>
<comment type="caution">
    <text evidence="2">The sequence shown here is derived from an EMBL/GenBank/DDBJ whole genome shotgun (WGS) entry which is preliminary data.</text>
</comment>
<feature type="transmembrane region" description="Helical" evidence="1">
    <location>
        <begin position="21"/>
        <end position="41"/>
    </location>
</feature>
<reference evidence="3" key="1">
    <citation type="journal article" date="2019" name="Int. J. Syst. Evol. Microbiol.">
        <title>The Global Catalogue of Microorganisms (GCM) 10K type strain sequencing project: providing services to taxonomists for standard genome sequencing and annotation.</title>
        <authorList>
            <consortium name="The Broad Institute Genomics Platform"/>
            <consortium name="The Broad Institute Genome Sequencing Center for Infectious Disease"/>
            <person name="Wu L."/>
            <person name="Ma J."/>
        </authorList>
    </citation>
    <scope>NUCLEOTIDE SEQUENCE [LARGE SCALE GENOMIC DNA]</scope>
    <source>
        <strain evidence="3">CCUG 60529</strain>
    </source>
</reference>
<dbReference type="EMBL" id="JBHTIB010000018">
    <property type="protein sequence ID" value="MFD0837220.1"/>
    <property type="molecule type" value="Genomic_DNA"/>
</dbReference>
<dbReference type="Proteomes" id="UP001597011">
    <property type="component" value="Unassembled WGS sequence"/>
</dbReference>
<keyword evidence="1" id="KW-0472">Membrane</keyword>
<dbReference type="RefSeq" id="WP_379943905.1">
    <property type="nucleotide sequence ID" value="NZ_JBHTIB010000018.1"/>
</dbReference>